<gene>
    <name evidence="2" type="ORF">METZ01_LOCUS382895</name>
</gene>
<dbReference type="SUPFAM" id="SSF69318">
    <property type="entry name" value="Integrin alpha N-terminal domain"/>
    <property type="match status" value="1"/>
</dbReference>
<accession>A0A382U8C7</accession>
<feature type="non-terminal residue" evidence="2">
    <location>
        <position position="158"/>
    </location>
</feature>
<keyword evidence="1" id="KW-0732">Signal</keyword>
<reference evidence="2" key="1">
    <citation type="submission" date="2018-05" db="EMBL/GenBank/DDBJ databases">
        <authorList>
            <person name="Lanie J.A."/>
            <person name="Ng W.-L."/>
            <person name="Kazmierczak K.M."/>
            <person name="Andrzejewski T.M."/>
            <person name="Davidsen T.M."/>
            <person name="Wayne K.J."/>
            <person name="Tettelin H."/>
            <person name="Glass J.I."/>
            <person name="Rusch D."/>
            <person name="Podicherti R."/>
            <person name="Tsui H.-C.T."/>
            <person name="Winkler M.E."/>
        </authorList>
    </citation>
    <scope>NUCLEOTIDE SEQUENCE</scope>
</reference>
<evidence type="ECO:0000313" key="2">
    <source>
        <dbReference type="EMBL" id="SVD30041.1"/>
    </source>
</evidence>
<protein>
    <recommendedName>
        <fullName evidence="3">VCBS repeat-containing protein</fullName>
    </recommendedName>
</protein>
<dbReference type="Pfam" id="PF13517">
    <property type="entry name" value="FG-GAP_3"/>
    <property type="match status" value="1"/>
</dbReference>
<evidence type="ECO:0000256" key="1">
    <source>
        <dbReference type="ARBA" id="ARBA00022729"/>
    </source>
</evidence>
<dbReference type="AlphaFoldDB" id="A0A382U8C7"/>
<dbReference type="EMBL" id="UINC01141981">
    <property type="protein sequence ID" value="SVD30041.1"/>
    <property type="molecule type" value="Genomic_DNA"/>
</dbReference>
<organism evidence="2">
    <name type="scientific">marine metagenome</name>
    <dbReference type="NCBI Taxonomy" id="408172"/>
    <lineage>
        <taxon>unclassified sequences</taxon>
        <taxon>metagenomes</taxon>
        <taxon>ecological metagenomes</taxon>
    </lineage>
</organism>
<proteinExistence type="predicted"/>
<dbReference type="InterPro" id="IPR028994">
    <property type="entry name" value="Integrin_alpha_N"/>
</dbReference>
<dbReference type="InterPro" id="IPR013517">
    <property type="entry name" value="FG-GAP"/>
</dbReference>
<sequence length="158" mass="17444">MLRLEWIVLFFFCSSLTAQDGAWTRHTIDNSSRGADGVRFLDVNGDGLEDIATGWEEGGLIRVYLHPGYKRASDLWPLATVGRVKSPEDAVFCDLDRDGAVDVVSCCEGGNRKVFAHWAPSGKGKYLEAAAWKTRSFPAVDNKTQWMFALPMELDGAA</sequence>
<name>A0A382U8C7_9ZZZZ</name>
<evidence type="ECO:0008006" key="3">
    <source>
        <dbReference type="Google" id="ProtNLM"/>
    </source>
</evidence>